<dbReference type="FunFam" id="1.10.287.70:FF:000100">
    <property type="entry name" value="Cyclic nucleotide-gated cation channel"/>
    <property type="match status" value="1"/>
</dbReference>
<proteinExistence type="predicted"/>
<evidence type="ECO:0000259" key="12">
    <source>
        <dbReference type="PROSITE" id="PS50042"/>
    </source>
</evidence>
<keyword evidence="6 11" id="KW-0472">Membrane</keyword>
<dbReference type="PANTHER" id="PTHR45638">
    <property type="entry name" value="CYCLIC NUCLEOTIDE-GATED CATION CHANNEL SUBUNIT A"/>
    <property type="match status" value="1"/>
</dbReference>
<dbReference type="Gene3D" id="1.10.287.630">
    <property type="entry name" value="Helix hairpin bin"/>
    <property type="match status" value="1"/>
</dbReference>
<keyword evidence="14" id="KW-1185">Reference proteome</keyword>
<evidence type="ECO:0000256" key="6">
    <source>
        <dbReference type="ARBA" id="ARBA00023136"/>
    </source>
</evidence>
<feature type="compositionally biased region" description="Low complexity" evidence="10">
    <location>
        <begin position="860"/>
        <end position="889"/>
    </location>
</feature>
<dbReference type="InterPro" id="IPR003938">
    <property type="entry name" value="K_chnl_volt-dep_EAG/ELK/ERG"/>
</dbReference>
<dbReference type="OrthoDB" id="421226at2759"/>
<dbReference type="FunFam" id="2.60.120.10:FF:000002">
    <property type="entry name" value="Cyclic nucleotide gated channel alpha 1a"/>
    <property type="match status" value="1"/>
</dbReference>
<dbReference type="GO" id="GO:0005886">
    <property type="term" value="C:plasma membrane"/>
    <property type="evidence" value="ECO:0007669"/>
    <property type="project" value="TreeGrafter"/>
</dbReference>
<comment type="subcellular location">
    <subcellularLocation>
        <location evidence="1">Membrane</location>
        <topology evidence="1">Multi-pass membrane protein</topology>
    </subcellularLocation>
</comment>
<evidence type="ECO:0000256" key="1">
    <source>
        <dbReference type="ARBA" id="ARBA00004141"/>
    </source>
</evidence>
<evidence type="ECO:0000256" key="7">
    <source>
        <dbReference type="ARBA" id="ARBA00023286"/>
    </source>
</evidence>
<dbReference type="Gene3D" id="1.10.287.70">
    <property type="match status" value="1"/>
</dbReference>
<dbReference type="Pfam" id="PF00520">
    <property type="entry name" value="Ion_trans"/>
    <property type="match status" value="1"/>
</dbReference>
<sequence>MIKRISLSSLRSSTKDSTKIVKYTTCSSNKMVDDDLDEVAVISSNAAPENVRYGDGHYHHHHYHLATANGPRVVPGIITAGVDRTKLLTSSSLQSANVIIRKPSNIVTNDNNDTNNDDDHDFKDRCPSQQSLIAVSCGQRQQQDKQSILSTTTTTNATLINGKNSQGKKRSIHQMTTGLINNARNDLEISKKTRELRRKEIKKEFEKWENVTGSMHHKSGCNWSFVFDPSGRLCYYWSLIVSIAFLYNFWSIIYRCAFQEINEKTVASWFALDYFSDFIYILDIAVNFRTGYLEEGVLQTDSVKLRQHYMNCTIFYIDCLCLLPLDILYLSIGFKSILRCFRLIKIYRFWAFLDRTERHTNYPNIFRTLSLLHYILAIFHWNACLSHIIHIKDGFGSRDWFTRSKNKDCEGVTCDYLHAMYWSVLALTTIGDLPTPRTKSEYVFLIMQLVFGLFLFATVLGHVANIVTNVSAARKEFQAKLDAVKTYMRMRRVPDHIQTKVIRWFDYLWMTQKSSDEERSVGCLPDKLKAEIAIHVHLDTLKRVEIFQNTEAGFLCELVLRLRPVLFSPGDYICRKGEVGKEMYIVNRGRLQVVTDNGKTVLATLRAGSYFGEISILNMGTAGNRRTASVRSVGYSDLFCLNKQDMWDVLKDYPAARVRLEAIAVKRLEKYRKEPLKKIAMGRSKSTPGLVESKGKIPVGNMNVLQMKENQSASTATLLKADDDDDIEDGEEKINSDKDKQQQDEYCNTVDESTSSMDTMKQSSSKEDSHPDGGTLIAQQQQQLSCCDIILTNKSQQQQHTPTIAHQQHQTFASPSLILAATNNNHHQPQQQQTQQQQTLIYSSHLLSPNIAFMNFDNRSPQQQQQQHSPSPIQSNNNTLYPSSSSPLQLPHTHQFLQAQHLHPHHLHHQFTPSSSSYCTISPAASTNQLPIFSNSATPILVQQQQQQTPSSINNNNSNNNLCGSDDTNSYNNIQIEFPTQDALLSEIKRLRERLLTLETENASMSMKLNQQQWQVENRLAEIEHQISSAASANSCSAQLGFISSNNSSNASVEDNERNKESII</sequence>
<protein>
    <recommendedName>
        <fullName evidence="12">Cyclic nucleotide-binding domain-containing protein</fullName>
    </recommendedName>
</protein>
<keyword evidence="4 11" id="KW-1133">Transmembrane helix</keyword>
<keyword evidence="5" id="KW-0406">Ion transport</keyword>
<feature type="transmembrane region" description="Helical" evidence="11">
    <location>
        <begin position="235"/>
        <end position="254"/>
    </location>
</feature>
<dbReference type="GO" id="GO:0030553">
    <property type="term" value="F:cGMP binding"/>
    <property type="evidence" value="ECO:0007669"/>
    <property type="project" value="TreeGrafter"/>
</dbReference>
<dbReference type="GO" id="GO:0005223">
    <property type="term" value="F:intracellularly cGMP-activated cation channel activity"/>
    <property type="evidence" value="ECO:0007669"/>
    <property type="project" value="TreeGrafter"/>
</dbReference>
<evidence type="ECO:0000256" key="9">
    <source>
        <dbReference type="SAM" id="Coils"/>
    </source>
</evidence>
<evidence type="ECO:0000256" key="11">
    <source>
        <dbReference type="SAM" id="Phobius"/>
    </source>
</evidence>
<dbReference type="SUPFAM" id="SSF81324">
    <property type="entry name" value="Voltage-gated potassium channels"/>
    <property type="match status" value="1"/>
</dbReference>
<evidence type="ECO:0000256" key="5">
    <source>
        <dbReference type="ARBA" id="ARBA00023065"/>
    </source>
</evidence>
<dbReference type="FunFam" id="1.10.287.630:FF:000001">
    <property type="entry name" value="Cyclic nucleotide-gated channel alpha 3"/>
    <property type="match status" value="1"/>
</dbReference>
<reference evidence="13" key="2">
    <citation type="journal article" date="2022" name="Res Sq">
        <title>Comparative Genomics Reveals Insights into the Divergent Evolution of Astigmatic Mites and Household Pest Adaptations.</title>
        <authorList>
            <person name="Xiong Q."/>
            <person name="Wan A.T.-Y."/>
            <person name="Liu X.-Y."/>
            <person name="Fung C.S.-H."/>
            <person name="Xiao X."/>
            <person name="Malainual N."/>
            <person name="Hou J."/>
            <person name="Wang L."/>
            <person name="Wang M."/>
            <person name="Yang K."/>
            <person name="Cui Y."/>
            <person name="Leung E."/>
            <person name="Nong W."/>
            <person name="Shin S.-K."/>
            <person name="Au S."/>
            <person name="Jeong K.Y."/>
            <person name="Chew F.T."/>
            <person name="Hui J."/>
            <person name="Leung T.F."/>
            <person name="Tungtrongchitr A."/>
            <person name="Zhong N."/>
            <person name="Liu Z."/>
            <person name="Tsui S."/>
        </authorList>
    </citation>
    <scope>NUCLEOTIDE SEQUENCE</scope>
    <source>
        <strain evidence="13">Derf</strain>
        <tissue evidence="13">Whole organism</tissue>
    </source>
</reference>
<gene>
    <name evidence="13" type="ORF">DERF_000927</name>
</gene>
<name>A0A922L8V2_DERFA</name>
<evidence type="ECO:0000313" key="13">
    <source>
        <dbReference type="EMBL" id="KAH9526869.1"/>
    </source>
</evidence>
<dbReference type="GO" id="GO:0005249">
    <property type="term" value="F:voltage-gated potassium channel activity"/>
    <property type="evidence" value="ECO:0007669"/>
    <property type="project" value="InterPro"/>
</dbReference>
<dbReference type="PRINTS" id="PR01463">
    <property type="entry name" value="EAGCHANLFMLY"/>
</dbReference>
<dbReference type="InterPro" id="IPR018488">
    <property type="entry name" value="cNMP-bd_CS"/>
</dbReference>
<feature type="compositionally biased region" description="Polar residues" evidence="10">
    <location>
        <begin position="744"/>
        <end position="763"/>
    </location>
</feature>
<dbReference type="CDD" id="cd00038">
    <property type="entry name" value="CAP_ED"/>
    <property type="match status" value="1"/>
</dbReference>
<feature type="coiled-coil region" evidence="9">
    <location>
        <begin position="981"/>
        <end position="1008"/>
    </location>
</feature>
<dbReference type="PROSITE" id="PS00888">
    <property type="entry name" value="CNMP_BINDING_1"/>
    <property type="match status" value="1"/>
</dbReference>
<evidence type="ECO:0000256" key="8">
    <source>
        <dbReference type="ARBA" id="ARBA00023303"/>
    </source>
</evidence>
<organism evidence="13 14">
    <name type="scientific">Dermatophagoides farinae</name>
    <name type="common">American house dust mite</name>
    <dbReference type="NCBI Taxonomy" id="6954"/>
    <lineage>
        <taxon>Eukaryota</taxon>
        <taxon>Metazoa</taxon>
        <taxon>Ecdysozoa</taxon>
        <taxon>Arthropoda</taxon>
        <taxon>Chelicerata</taxon>
        <taxon>Arachnida</taxon>
        <taxon>Acari</taxon>
        <taxon>Acariformes</taxon>
        <taxon>Sarcoptiformes</taxon>
        <taxon>Astigmata</taxon>
        <taxon>Psoroptidia</taxon>
        <taxon>Analgoidea</taxon>
        <taxon>Pyroglyphidae</taxon>
        <taxon>Dermatophagoidinae</taxon>
        <taxon>Dermatophagoides</taxon>
    </lineage>
</organism>
<dbReference type="PROSITE" id="PS00889">
    <property type="entry name" value="CNMP_BINDING_2"/>
    <property type="match status" value="1"/>
</dbReference>
<dbReference type="Gene3D" id="2.60.120.10">
    <property type="entry name" value="Jelly Rolls"/>
    <property type="match status" value="1"/>
</dbReference>
<keyword evidence="7" id="KW-1071">Ligand-gated ion channel</keyword>
<dbReference type="InterPro" id="IPR005821">
    <property type="entry name" value="Ion_trans_dom"/>
</dbReference>
<dbReference type="SUPFAM" id="SSF51206">
    <property type="entry name" value="cAMP-binding domain-like"/>
    <property type="match status" value="1"/>
</dbReference>
<dbReference type="PANTHER" id="PTHR45638:SF4">
    <property type="entry name" value="CYCLIC NUCLEOTIDE-BINDING DOMAIN-CONTAINING PROTEIN"/>
    <property type="match status" value="1"/>
</dbReference>
<evidence type="ECO:0000256" key="3">
    <source>
        <dbReference type="ARBA" id="ARBA00022692"/>
    </source>
</evidence>
<dbReference type="GO" id="GO:0017071">
    <property type="term" value="C:intracellular cyclic nucleotide activated cation channel complex"/>
    <property type="evidence" value="ECO:0007669"/>
    <property type="project" value="TreeGrafter"/>
</dbReference>
<evidence type="ECO:0000256" key="4">
    <source>
        <dbReference type="ARBA" id="ARBA00022989"/>
    </source>
</evidence>
<feature type="compositionally biased region" description="Basic and acidic residues" evidence="10">
    <location>
        <begin position="732"/>
        <end position="743"/>
    </location>
</feature>
<dbReference type="InterPro" id="IPR050866">
    <property type="entry name" value="CNG_cation_channel"/>
</dbReference>
<dbReference type="AlphaFoldDB" id="A0A922L8V2"/>
<evidence type="ECO:0000313" key="14">
    <source>
        <dbReference type="Proteomes" id="UP000790347"/>
    </source>
</evidence>
<feature type="domain" description="Cyclic nucleotide-binding" evidence="12">
    <location>
        <begin position="546"/>
        <end position="650"/>
    </location>
</feature>
<dbReference type="Proteomes" id="UP000790347">
    <property type="component" value="Unassembled WGS sequence"/>
</dbReference>
<accession>A0A922L8V2</accession>
<feature type="region of interest" description="Disordered" evidence="10">
    <location>
        <begin position="859"/>
        <end position="889"/>
    </location>
</feature>
<dbReference type="PROSITE" id="PS50042">
    <property type="entry name" value="CNMP_BINDING_3"/>
    <property type="match status" value="1"/>
</dbReference>
<comment type="caution">
    <text evidence="13">The sequence shown here is derived from an EMBL/GenBank/DDBJ whole genome shotgun (WGS) entry which is preliminary data.</text>
</comment>
<dbReference type="InterPro" id="IPR000595">
    <property type="entry name" value="cNMP-bd_dom"/>
</dbReference>
<keyword evidence="8" id="KW-0407">Ion channel</keyword>
<feature type="transmembrane region" description="Helical" evidence="11">
    <location>
        <begin position="266"/>
        <end position="288"/>
    </location>
</feature>
<dbReference type="Pfam" id="PF00027">
    <property type="entry name" value="cNMP_binding"/>
    <property type="match status" value="1"/>
</dbReference>
<feature type="transmembrane region" description="Helical" evidence="11">
    <location>
        <begin position="442"/>
        <end position="464"/>
    </location>
</feature>
<feature type="compositionally biased region" description="Acidic residues" evidence="10">
    <location>
        <begin position="722"/>
        <end position="731"/>
    </location>
</feature>
<dbReference type="SMART" id="SM00100">
    <property type="entry name" value="cNMP"/>
    <property type="match status" value="1"/>
</dbReference>
<dbReference type="InterPro" id="IPR018490">
    <property type="entry name" value="cNMP-bd_dom_sf"/>
</dbReference>
<keyword evidence="9" id="KW-0175">Coiled coil</keyword>
<dbReference type="GO" id="GO:0005222">
    <property type="term" value="F:intracellularly cAMP-activated cation channel activity"/>
    <property type="evidence" value="ECO:0007669"/>
    <property type="project" value="TreeGrafter"/>
</dbReference>
<keyword evidence="3 11" id="KW-0812">Transmembrane</keyword>
<dbReference type="InterPro" id="IPR014710">
    <property type="entry name" value="RmlC-like_jellyroll"/>
</dbReference>
<keyword evidence="2" id="KW-0813">Transport</keyword>
<evidence type="ECO:0000256" key="2">
    <source>
        <dbReference type="ARBA" id="ARBA00022448"/>
    </source>
</evidence>
<feature type="transmembrane region" description="Helical" evidence="11">
    <location>
        <begin position="308"/>
        <end position="332"/>
    </location>
</feature>
<reference evidence="13" key="1">
    <citation type="submission" date="2013-05" db="EMBL/GenBank/DDBJ databases">
        <authorList>
            <person name="Yim A.K.Y."/>
            <person name="Chan T.F."/>
            <person name="Ji K.M."/>
            <person name="Liu X.Y."/>
            <person name="Zhou J.W."/>
            <person name="Li R.Q."/>
            <person name="Yang K.Y."/>
            <person name="Li J."/>
            <person name="Li M."/>
            <person name="Law P.T.W."/>
            <person name="Wu Y.L."/>
            <person name="Cai Z.L."/>
            <person name="Qin H."/>
            <person name="Bao Y."/>
            <person name="Leung R.K.K."/>
            <person name="Ng P.K.S."/>
            <person name="Zou J."/>
            <person name="Zhong X.J."/>
            <person name="Ran P.X."/>
            <person name="Zhong N.S."/>
            <person name="Liu Z.G."/>
            <person name="Tsui S.K.W."/>
        </authorList>
    </citation>
    <scope>NUCLEOTIDE SEQUENCE</scope>
    <source>
        <strain evidence="13">Derf</strain>
        <tissue evidence="13">Whole organism</tissue>
    </source>
</reference>
<feature type="region of interest" description="Disordered" evidence="10">
    <location>
        <begin position="718"/>
        <end position="774"/>
    </location>
</feature>
<dbReference type="GO" id="GO:0044877">
    <property type="term" value="F:protein-containing complex binding"/>
    <property type="evidence" value="ECO:0007669"/>
    <property type="project" value="TreeGrafter"/>
</dbReference>
<dbReference type="EMBL" id="ASGP02000001">
    <property type="protein sequence ID" value="KAH9526869.1"/>
    <property type="molecule type" value="Genomic_DNA"/>
</dbReference>
<evidence type="ECO:0000256" key="10">
    <source>
        <dbReference type="SAM" id="MobiDB-lite"/>
    </source>
</evidence>